<dbReference type="AlphaFoldDB" id="L8GWT9"/>
<evidence type="ECO:0000313" key="3">
    <source>
        <dbReference type="Proteomes" id="UP000011083"/>
    </source>
</evidence>
<dbReference type="EMBL" id="KB007974">
    <property type="protein sequence ID" value="ELR17465.1"/>
    <property type="molecule type" value="Genomic_DNA"/>
</dbReference>
<dbReference type="VEuPathDB" id="AmoebaDB:ACA1_062070"/>
<dbReference type="Proteomes" id="UP000011083">
    <property type="component" value="Unassembled WGS sequence"/>
</dbReference>
<sequence>MSDTTQQEEKASRFAGWRDELMGTIKERMGRLMKKQEMERDGKLRREKGQREVAAAKAKKSGDHVADVTESEGYRGEREVPVLDSHRY</sequence>
<gene>
    <name evidence="2" type="ORF">ACA1_062070</name>
</gene>
<keyword evidence="3" id="KW-1185">Reference proteome</keyword>
<evidence type="ECO:0000256" key="1">
    <source>
        <dbReference type="SAM" id="MobiDB-lite"/>
    </source>
</evidence>
<accession>L8GWT9</accession>
<proteinExistence type="predicted"/>
<evidence type="ECO:0000313" key="2">
    <source>
        <dbReference type="EMBL" id="ELR17465.1"/>
    </source>
</evidence>
<dbReference type="GeneID" id="14918128"/>
<reference evidence="2 3" key="1">
    <citation type="journal article" date="2013" name="Genome Biol.">
        <title>Genome of Acanthamoeba castellanii highlights extensive lateral gene transfer and early evolution of tyrosine kinase signaling.</title>
        <authorList>
            <person name="Clarke M."/>
            <person name="Lohan A.J."/>
            <person name="Liu B."/>
            <person name="Lagkouvardos I."/>
            <person name="Roy S."/>
            <person name="Zafar N."/>
            <person name="Bertelli C."/>
            <person name="Schilde C."/>
            <person name="Kianianmomeni A."/>
            <person name="Burglin T.R."/>
            <person name="Frech C."/>
            <person name="Turcotte B."/>
            <person name="Kopec K.O."/>
            <person name="Synnott J.M."/>
            <person name="Choo C."/>
            <person name="Paponov I."/>
            <person name="Finkler A."/>
            <person name="Soon Heng Tan C."/>
            <person name="Hutchins A.P."/>
            <person name="Weinmeier T."/>
            <person name="Rattei T."/>
            <person name="Chu J.S."/>
            <person name="Gimenez G."/>
            <person name="Irimia M."/>
            <person name="Rigden D.J."/>
            <person name="Fitzpatrick D.A."/>
            <person name="Lorenzo-Morales J."/>
            <person name="Bateman A."/>
            <person name="Chiu C.H."/>
            <person name="Tang P."/>
            <person name="Hegemann P."/>
            <person name="Fromm H."/>
            <person name="Raoult D."/>
            <person name="Greub G."/>
            <person name="Miranda-Saavedra D."/>
            <person name="Chen N."/>
            <person name="Nash P."/>
            <person name="Ginger M.L."/>
            <person name="Horn M."/>
            <person name="Schaap P."/>
            <person name="Caler L."/>
            <person name="Loftus B."/>
        </authorList>
    </citation>
    <scope>NUCLEOTIDE SEQUENCE [LARGE SCALE GENOMIC DNA]</scope>
    <source>
        <strain evidence="2 3">Neff</strain>
    </source>
</reference>
<organism evidence="2 3">
    <name type="scientific">Acanthamoeba castellanii (strain ATCC 30010 / Neff)</name>
    <dbReference type="NCBI Taxonomy" id="1257118"/>
    <lineage>
        <taxon>Eukaryota</taxon>
        <taxon>Amoebozoa</taxon>
        <taxon>Discosea</taxon>
        <taxon>Longamoebia</taxon>
        <taxon>Centramoebida</taxon>
        <taxon>Acanthamoebidae</taxon>
        <taxon>Acanthamoeba</taxon>
    </lineage>
</organism>
<feature type="region of interest" description="Disordered" evidence="1">
    <location>
        <begin position="35"/>
        <end position="88"/>
    </location>
</feature>
<feature type="compositionally biased region" description="Basic and acidic residues" evidence="1">
    <location>
        <begin position="35"/>
        <end position="51"/>
    </location>
</feature>
<evidence type="ECO:0008006" key="4">
    <source>
        <dbReference type="Google" id="ProtNLM"/>
    </source>
</evidence>
<name>L8GWT9_ACACF</name>
<dbReference type="KEGG" id="acan:ACA1_062070"/>
<feature type="compositionally biased region" description="Basic and acidic residues" evidence="1">
    <location>
        <begin position="60"/>
        <end position="88"/>
    </location>
</feature>
<dbReference type="RefSeq" id="XP_004339478.1">
    <property type="nucleotide sequence ID" value="XM_004339430.1"/>
</dbReference>
<protein>
    <recommendedName>
        <fullName evidence="4">CsbD family protein</fullName>
    </recommendedName>
</protein>